<sequence>MGKNKYSVNSSTKCFSLNQMMRLLLLALLTLHFESLFAFDESPPPSDHTYRTDPVTKAKLESMLLGMFGFTAPPPASLKRLVPTHMRDLYHKHVTSRKSEDLEPWEKLYFHHDQATDVPPNTIRSFLPEDTESVPSDDGRHSLRFSLDSHPKSDQPVAAELRLFHEATPENKQHKLRVNIYDVINHKVGIHNLIDTKIVNSTAEHTVVFDILPAVQRWLKDSNSNSSIVVEIKRLGKPAEADKTESDVIKSRVRVRRSTEEDHKQYHENKSPLVVVYSHDKSHADSDSTAEWRNRVKRRSGSQRKNRRRMKPPKSCRRDNMKVSFEDVGWMSWIVAPDEYDAFYCYGACSFPMESHLQATNHAVIQSLVNTYYPTRLPKPCCVATEISSICLLYTDESGHVNLRNYKEMTVDSCGCA</sequence>
<dbReference type="InterPro" id="IPR015615">
    <property type="entry name" value="TGF-beta-rel"/>
</dbReference>
<evidence type="ECO:0000256" key="1">
    <source>
        <dbReference type="ARBA" id="ARBA00004613"/>
    </source>
</evidence>
<reference evidence="12" key="1">
    <citation type="journal article" date="2018" name="Nature">
        <title>Convergent evolution of bilaterian nerve cords.</title>
        <authorList>
            <person name="Martin-Duran J.M."/>
            <person name="Pang K."/>
            <person name="Borve A."/>
            <person name="Le H.S."/>
            <person name="Furu A."/>
            <person name="Cannon J.T."/>
            <person name="Jondelius U."/>
            <person name="Hejnol A."/>
        </authorList>
    </citation>
    <scope>NUCLEOTIDE SEQUENCE</scope>
</reference>
<feature type="compositionally biased region" description="Basic and acidic residues" evidence="9">
    <location>
        <begin position="282"/>
        <end position="294"/>
    </location>
</feature>
<dbReference type="PROSITE" id="PS00250">
    <property type="entry name" value="TGF_BETA_1"/>
    <property type="match status" value="1"/>
</dbReference>
<evidence type="ECO:0000256" key="3">
    <source>
        <dbReference type="ARBA" id="ARBA00022525"/>
    </source>
</evidence>
<dbReference type="PROSITE" id="PS51362">
    <property type="entry name" value="TGF_BETA_2"/>
    <property type="match status" value="1"/>
</dbReference>
<dbReference type="GO" id="GO:0005615">
    <property type="term" value="C:extracellular space"/>
    <property type="evidence" value="ECO:0007669"/>
    <property type="project" value="TreeGrafter"/>
</dbReference>
<keyword evidence="6" id="KW-1015">Disulfide bond</keyword>
<dbReference type="SMART" id="SM00204">
    <property type="entry name" value="TGFB"/>
    <property type="match status" value="1"/>
</dbReference>
<dbReference type="AlphaFoldDB" id="A0A2P1DVE3"/>
<evidence type="ECO:0000256" key="9">
    <source>
        <dbReference type="SAM" id="MobiDB-lite"/>
    </source>
</evidence>
<keyword evidence="3" id="KW-0964">Secreted</keyword>
<dbReference type="Gene3D" id="2.60.120.970">
    <property type="match status" value="1"/>
</dbReference>
<dbReference type="InterPro" id="IPR017948">
    <property type="entry name" value="TGFb_CS"/>
</dbReference>
<comment type="similarity">
    <text evidence="2 8">Belongs to the TGF-beta family.</text>
</comment>
<keyword evidence="4 10" id="KW-0732">Signal</keyword>
<name>A0A2P1DVE3_9BILA</name>
<dbReference type="InterPro" id="IPR001839">
    <property type="entry name" value="TGF-b_C"/>
</dbReference>
<keyword evidence="5 8" id="KW-0339">Growth factor</keyword>
<keyword evidence="7" id="KW-0325">Glycoprotein</keyword>
<dbReference type="GO" id="GO:0005125">
    <property type="term" value="F:cytokine activity"/>
    <property type="evidence" value="ECO:0007669"/>
    <property type="project" value="TreeGrafter"/>
</dbReference>
<dbReference type="InterPro" id="IPR001111">
    <property type="entry name" value="TGF-b_propeptide"/>
</dbReference>
<comment type="subcellular location">
    <subcellularLocation>
        <location evidence="1">Secreted</location>
    </subcellularLocation>
</comment>
<evidence type="ECO:0000256" key="5">
    <source>
        <dbReference type="ARBA" id="ARBA00023030"/>
    </source>
</evidence>
<dbReference type="InterPro" id="IPR029034">
    <property type="entry name" value="Cystine-knot_cytokine"/>
</dbReference>
<dbReference type="GO" id="GO:0008083">
    <property type="term" value="F:growth factor activity"/>
    <property type="evidence" value="ECO:0007669"/>
    <property type="project" value="UniProtKB-KW"/>
</dbReference>
<protein>
    <submittedName>
        <fullName evidence="12">Bone morphogenetic protein Bmp2a</fullName>
    </submittedName>
</protein>
<feature type="domain" description="TGF-beta family profile" evidence="11">
    <location>
        <begin position="295"/>
        <end position="417"/>
    </location>
</feature>
<dbReference type="Gene3D" id="2.10.90.10">
    <property type="entry name" value="Cystine-knot cytokines"/>
    <property type="match status" value="1"/>
</dbReference>
<dbReference type="Pfam" id="PF00019">
    <property type="entry name" value="TGF_beta"/>
    <property type="match status" value="1"/>
</dbReference>
<evidence type="ECO:0000256" key="6">
    <source>
        <dbReference type="ARBA" id="ARBA00023157"/>
    </source>
</evidence>
<feature type="region of interest" description="Disordered" evidence="9">
    <location>
        <begin position="282"/>
        <end position="317"/>
    </location>
</feature>
<dbReference type="Pfam" id="PF00688">
    <property type="entry name" value="TGFb_propeptide"/>
    <property type="match status" value="1"/>
</dbReference>
<evidence type="ECO:0000256" key="10">
    <source>
        <dbReference type="SAM" id="SignalP"/>
    </source>
</evidence>
<feature type="chain" id="PRO_5015155373" evidence="10">
    <location>
        <begin position="39"/>
        <end position="417"/>
    </location>
</feature>
<evidence type="ECO:0000256" key="2">
    <source>
        <dbReference type="ARBA" id="ARBA00006656"/>
    </source>
</evidence>
<feature type="signal peptide" evidence="10">
    <location>
        <begin position="1"/>
        <end position="38"/>
    </location>
</feature>
<accession>A0A2P1DVE3</accession>
<dbReference type="PANTHER" id="PTHR11848">
    <property type="entry name" value="TGF-BETA FAMILY"/>
    <property type="match status" value="1"/>
</dbReference>
<dbReference type="FunFam" id="2.10.90.10:FF:000001">
    <property type="entry name" value="Bone morphogenetic protein 4"/>
    <property type="match status" value="1"/>
</dbReference>
<evidence type="ECO:0000256" key="4">
    <source>
        <dbReference type="ARBA" id="ARBA00022729"/>
    </source>
</evidence>
<proteinExistence type="evidence at transcript level"/>
<dbReference type="CDD" id="cd13761">
    <property type="entry name" value="TGF_beta_BMP5_like"/>
    <property type="match status" value="1"/>
</dbReference>
<dbReference type="PANTHER" id="PTHR11848:SF263">
    <property type="entry name" value="PROTEIN DECAPENTAPLEGIC"/>
    <property type="match status" value="1"/>
</dbReference>
<evidence type="ECO:0000256" key="8">
    <source>
        <dbReference type="RuleBase" id="RU000354"/>
    </source>
</evidence>
<dbReference type="SUPFAM" id="SSF57501">
    <property type="entry name" value="Cystine-knot cytokines"/>
    <property type="match status" value="1"/>
</dbReference>
<evidence type="ECO:0000313" key="12">
    <source>
        <dbReference type="EMBL" id="AVK72364.1"/>
    </source>
</evidence>
<evidence type="ECO:0000259" key="11">
    <source>
        <dbReference type="PROSITE" id="PS51362"/>
    </source>
</evidence>
<feature type="compositionally biased region" description="Basic residues" evidence="9">
    <location>
        <begin position="295"/>
        <end position="315"/>
    </location>
</feature>
<dbReference type="EMBL" id="KY709813">
    <property type="protein sequence ID" value="AVK72364.1"/>
    <property type="molecule type" value="mRNA"/>
</dbReference>
<organism evidence="12">
    <name type="scientific">Nemertoderma westbladi</name>
    <dbReference type="NCBI Taxonomy" id="172109"/>
    <lineage>
        <taxon>Eukaryota</taxon>
        <taxon>Metazoa</taxon>
        <taxon>Xenacoelomorpha</taxon>
        <taxon>Acoelomorpha</taxon>
        <taxon>Nemertodermatida</taxon>
        <taxon>Nemertodermatidae</taxon>
        <taxon>Nemertoderma</taxon>
    </lineage>
</organism>
<evidence type="ECO:0000256" key="7">
    <source>
        <dbReference type="ARBA" id="ARBA00023180"/>
    </source>
</evidence>